<dbReference type="GO" id="GO:0005524">
    <property type="term" value="F:ATP binding"/>
    <property type="evidence" value="ECO:0007669"/>
    <property type="project" value="UniProtKB-KW"/>
</dbReference>
<evidence type="ECO:0000313" key="17">
    <source>
        <dbReference type="Proteomes" id="UP000050463"/>
    </source>
</evidence>
<dbReference type="Proteomes" id="UP000050463">
    <property type="component" value="Unassembled WGS sequence"/>
</dbReference>
<organism evidence="16 17">
    <name type="scientific">Vibrio splendidus</name>
    <dbReference type="NCBI Taxonomy" id="29497"/>
    <lineage>
        <taxon>Bacteria</taxon>
        <taxon>Pseudomonadati</taxon>
        <taxon>Pseudomonadota</taxon>
        <taxon>Gammaproteobacteria</taxon>
        <taxon>Vibrionales</taxon>
        <taxon>Vibrionaceae</taxon>
        <taxon>Vibrio</taxon>
    </lineage>
</organism>
<dbReference type="InterPro" id="IPR005467">
    <property type="entry name" value="His_kinase_dom"/>
</dbReference>
<proteinExistence type="predicted"/>
<dbReference type="InterPro" id="IPR036890">
    <property type="entry name" value="HATPase_C_sf"/>
</dbReference>
<dbReference type="EMBL" id="LIZK01000001">
    <property type="protein sequence ID" value="KPL95788.1"/>
    <property type="molecule type" value="Genomic_DNA"/>
</dbReference>
<keyword evidence="11 14" id="KW-1133">Transmembrane helix</keyword>
<feature type="domain" description="Histidine kinase" evidence="15">
    <location>
        <begin position="264"/>
        <end position="457"/>
    </location>
</feature>
<reference evidence="16 17" key="1">
    <citation type="submission" date="2015-08" db="EMBL/GenBank/DDBJ databases">
        <title>Draft Genome Sequence of Vibrio splendidus UCD-SED7.</title>
        <authorList>
            <person name="Lee R.D."/>
            <person name="Lang J.M."/>
            <person name="Coil D.A."/>
            <person name="Jospin G."/>
            <person name="Eisen J.A."/>
        </authorList>
    </citation>
    <scope>NUCLEOTIDE SEQUENCE [LARGE SCALE GENOMIC DNA]</scope>
    <source>
        <strain evidence="16 17">UCD-SED7</strain>
    </source>
</reference>
<evidence type="ECO:0000256" key="14">
    <source>
        <dbReference type="SAM" id="Phobius"/>
    </source>
</evidence>
<evidence type="ECO:0000256" key="7">
    <source>
        <dbReference type="ARBA" id="ARBA00022692"/>
    </source>
</evidence>
<evidence type="ECO:0000256" key="11">
    <source>
        <dbReference type="ARBA" id="ARBA00022989"/>
    </source>
</evidence>
<dbReference type="Gene3D" id="1.10.287.130">
    <property type="match status" value="1"/>
</dbReference>
<keyword evidence="5" id="KW-0597">Phosphoprotein</keyword>
<keyword evidence="10" id="KW-0067">ATP-binding</keyword>
<keyword evidence="7 14" id="KW-0812">Transmembrane</keyword>
<dbReference type="InterPro" id="IPR003661">
    <property type="entry name" value="HisK_dim/P_dom"/>
</dbReference>
<dbReference type="InterPro" id="IPR036097">
    <property type="entry name" value="HisK_dim/P_sf"/>
</dbReference>
<evidence type="ECO:0000256" key="2">
    <source>
        <dbReference type="ARBA" id="ARBA00004651"/>
    </source>
</evidence>
<dbReference type="GO" id="GO:0005886">
    <property type="term" value="C:plasma membrane"/>
    <property type="evidence" value="ECO:0007669"/>
    <property type="project" value="UniProtKB-SubCell"/>
</dbReference>
<accession>A0A837NZG4</accession>
<keyword evidence="8" id="KW-0547">Nucleotide-binding</keyword>
<dbReference type="Gene3D" id="3.30.565.10">
    <property type="entry name" value="Histidine kinase-like ATPase, C-terminal domain"/>
    <property type="match status" value="1"/>
</dbReference>
<keyword evidence="9 16" id="KW-0418">Kinase</keyword>
<dbReference type="GO" id="GO:0000155">
    <property type="term" value="F:phosphorelay sensor kinase activity"/>
    <property type="evidence" value="ECO:0007669"/>
    <property type="project" value="InterPro"/>
</dbReference>
<keyword evidence="12" id="KW-0902">Two-component regulatory system</keyword>
<dbReference type="SMART" id="SM00388">
    <property type="entry name" value="HisKA"/>
    <property type="match status" value="1"/>
</dbReference>
<dbReference type="PANTHER" id="PTHR45528">
    <property type="entry name" value="SENSOR HISTIDINE KINASE CPXA"/>
    <property type="match status" value="1"/>
</dbReference>
<dbReference type="Gene3D" id="6.10.340.10">
    <property type="match status" value="1"/>
</dbReference>
<dbReference type="RefSeq" id="WP_054545574.1">
    <property type="nucleotide sequence ID" value="NZ_LIZK01000001.1"/>
</dbReference>
<name>A0A837NZG4_VIBSP</name>
<feature type="transmembrane region" description="Helical" evidence="14">
    <location>
        <begin position="172"/>
        <end position="194"/>
    </location>
</feature>
<sequence length="457" mass="51162">MSFKSRLVLFTSLWFLLVSVVIAYTYHWQKETIEQRTKQSLHKDLAVHMRDDNPLMIGTDYNPKALKSIFHTLMLIGPDFDIYFLDSQGNITTHAAPEGTQLSSQIDLAPIQQFLNEGAYPILGEDPINPESPKVFSVAAIEELGSTVGYLYVVIGSNRHTVITNSQVDTPYIALAALVLVSILGFAIGAYLLVKRSLLNPIEAVTNKLQQQAEQDFRLEPNFTHQVPELVPIARSYQLMAKHIQQQFLQLEYQSSHRRQSLLQLSHDLKTPLSSVLGYLETWKIQNPQSDPLIDVAYRNGNKLSQQLHSLLDNAKLDNPVPTYQYASIDINVLMGECLETIQSQYLQKNVQINIEIPDGIKAVGDSDLLERLILNLLDNALRHSPSGTVVSMNVGLEADSKRVKVVIHNEIELEAPNGSLGIGTKIAQSILMLHHSVLETTKAENSFQQSFYLPSV</sequence>
<evidence type="ECO:0000256" key="6">
    <source>
        <dbReference type="ARBA" id="ARBA00022679"/>
    </source>
</evidence>
<evidence type="ECO:0000256" key="3">
    <source>
        <dbReference type="ARBA" id="ARBA00012438"/>
    </source>
</evidence>
<evidence type="ECO:0000313" key="16">
    <source>
        <dbReference type="EMBL" id="KPL95788.1"/>
    </source>
</evidence>
<evidence type="ECO:0000256" key="8">
    <source>
        <dbReference type="ARBA" id="ARBA00022741"/>
    </source>
</evidence>
<evidence type="ECO:0000256" key="4">
    <source>
        <dbReference type="ARBA" id="ARBA00022475"/>
    </source>
</evidence>
<evidence type="ECO:0000256" key="13">
    <source>
        <dbReference type="ARBA" id="ARBA00023136"/>
    </source>
</evidence>
<gene>
    <name evidence="16" type="ORF">AN168_00355</name>
</gene>
<dbReference type="AlphaFoldDB" id="A0A837NZG4"/>
<dbReference type="EC" id="2.7.13.3" evidence="3"/>
<keyword evidence="4" id="KW-1003">Cell membrane</keyword>
<evidence type="ECO:0000256" key="1">
    <source>
        <dbReference type="ARBA" id="ARBA00000085"/>
    </source>
</evidence>
<comment type="catalytic activity">
    <reaction evidence="1">
        <text>ATP + protein L-histidine = ADP + protein N-phospho-L-histidine.</text>
        <dbReference type="EC" id="2.7.13.3"/>
    </reaction>
</comment>
<dbReference type="Pfam" id="PF00512">
    <property type="entry name" value="HisKA"/>
    <property type="match status" value="1"/>
</dbReference>
<dbReference type="InterPro" id="IPR050398">
    <property type="entry name" value="HssS/ArlS-like"/>
</dbReference>
<dbReference type="CDD" id="cd00082">
    <property type="entry name" value="HisKA"/>
    <property type="match status" value="1"/>
</dbReference>
<evidence type="ECO:0000256" key="10">
    <source>
        <dbReference type="ARBA" id="ARBA00022840"/>
    </source>
</evidence>
<keyword evidence="6" id="KW-0808">Transferase</keyword>
<evidence type="ECO:0000256" key="5">
    <source>
        <dbReference type="ARBA" id="ARBA00022553"/>
    </source>
</evidence>
<comment type="caution">
    <text evidence="16">The sequence shown here is derived from an EMBL/GenBank/DDBJ whole genome shotgun (WGS) entry which is preliminary data.</text>
</comment>
<evidence type="ECO:0000259" key="15">
    <source>
        <dbReference type="PROSITE" id="PS50109"/>
    </source>
</evidence>
<dbReference type="PANTHER" id="PTHR45528:SF1">
    <property type="entry name" value="SENSOR HISTIDINE KINASE CPXA"/>
    <property type="match status" value="1"/>
</dbReference>
<dbReference type="PROSITE" id="PS50109">
    <property type="entry name" value="HIS_KIN"/>
    <property type="match status" value="1"/>
</dbReference>
<evidence type="ECO:0000256" key="9">
    <source>
        <dbReference type="ARBA" id="ARBA00022777"/>
    </source>
</evidence>
<evidence type="ECO:0000256" key="12">
    <source>
        <dbReference type="ARBA" id="ARBA00023012"/>
    </source>
</evidence>
<keyword evidence="13 14" id="KW-0472">Membrane</keyword>
<protein>
    <recommendedName>
        <fullName evidence="3">histidine kinase</fullName>
        <ecNumber evidence="3">2.7.13.3</ecNumber>
    </recommendedName>
</protein>
<dbReference type="SUPFAM" id="SSF55874">
    <property type="entry name" value="ATPase domain of HSP90 chaperone/DNA topoisomerase II/histidine kinase"/>
    <property type="match status" value="1"/>
</dbReference>
<dbReference type="SUPFAM" id="SSF47384">
    <property type="entry name" value="Homodimeric domain of signal transducing histidine kinase"/>
    <property type="match status" value="1"/>
</dbReference>
<comment type="subcellular location">
    <subcellularLocation>
        <location evidence="2">Cell membrane</location>
        <topology evidence="2">Multi-pass membrane protein</topology>
    </subcellularLocation>
</comment>